<accession>A0AAN6TZ52</accession>
<reference evidence="1" key="2">
    <citation type="submission" date="2023-05" db="EMBL/GenBank/DDBJ databases">
        <authorList>
            <consortium name="Lawrence Berkeley National Laboratory"/>
            <person name="Steindorff A."/>
            <person name="Hensen N."/>
            <person name="Bonometti L."/>
            <person name="Westerberg I."/>
            <person name="Brannstrom I.O."/>
            <person name="Guillou S."/>
            <person name="Cros-Aarteil S."/>
            <person name="Calhoun S."/>
            <person name="Haridas S."/>
            <person name="Kuo A."/>
            <person name="Mondo S."/>
            <person name="Pangilinan J."/>
            <person name="Riley R."/>
            <person name="Labutti K."/>
            <person name="Andreopoulos B."/>
            <person name="Lipzen A."/>
            <person name="Chen C."/>
            <person name="Yanf M."/>
            <person name="Daum C."/>
            <person name="Ng V."/>
            <person name="Clum A."/>
            <person name="Ohm R."/>
            <person name="Martin F."/>
            <person name="Silar P."/>
            <person name="Natvig D."/>
            <person name="Lalanne C."/>
            <person name="Gautier V."/>
            <person name="Ament-Velasquez S.L."/>
            <person name="Kruys A."/>
            <person name="Hutchinson M.I."/>
            <person name="Powell A.J."/>
            <person name="Barry K."/>
            <person name="Miller A.N."/>
            <person name="Grigoriev I.V."/>
            <person name="Debuchy R."/>
            <person name="Gladieux P."/>
            <person name="Thoren M.H."/>
            <person name="Johannesson H."/>
        </authorList>
    </citation>
    <scope>NUCLEOTIDE SEQUENCE</scope>
    <source>
        <strain evidence="1">CBS 731.68</strain>
    </source>
</reference>
<organism evidence="1 2">
    <name type="scientific">Parathielavia appendiculata</name>
    <dbReference type="NCBI Taxonomy" id="2587402"/>
    <lineage>
        <taxon>Eukaryota</taxon>
        <taxon>Fungi</taxon>
        <taxon>Dikarya</taxon>
        <taxon>Ascomycota</taxon>
        <taxon>Pezizomycotina</taxon>
        <taxon>Sordariomycetes</taxon>
        <taxon>Sordariomycetidae</taxon>
        <taxon>Sordariales</taxon>
        <taxon>Chaetomiaceae</taxon>
        <taxon>Parathielavia</taxon>
    </lineage>
</organism>
<dbReference type="EMBL" id="MU853228">
    <property type="protein sequence ID" value="KAK4123450.1"/>
    <property type="molecule type" value="Genomic_DNA"/>
</dbReference>
<keyword evidence="2" id="KW-1185">Reference proteome</keyword>
<reference evidence="1" key="1">
    <citation type="journal article" date="2023" name="Mol. Phylogenet. Evol.">
        <title>Genome-scale phylogeny and comparative genomics of the fungal order Sordariales.</title>
        <authorList>
            <person name="Hensen N."/>
            <person name="Bonometti L."/>
            <person name="Westerberg I."/>
            <person name="Brannstrom I.O."/>
            <person name="Guillou S."/>
            <person name="Cros-Aarteil S."/>
            <person name="Calhoun S."/>
            <person name="Haridas S."/>
            <person name="Kuo A."/>
            <person name="Mondo S."/>
            <person name="Pangilinan J."/>
            <person name="Riley R."/>
            <person name="LaButti K."/>
            <person name="Andreopoulos B."/>
            <person name="Lipzen A."/>
            <person name="Chen C."/>
            <person name="Yan M."/>
            <person name="Daum C."/>
            <person name="Ng V."/>
            <person name="Clum A."/>
            <person name="Steindorff A."/>
            <person name="Ohm R.A."/>
            <person name="Martin F."/>
            <person name="Silar P."/>
            <person name="Natvig D.O."/>
            <person name="Lalanne C."/>
            <person name="Gautier V."/>
            <person name="Ament-Velasquez S.L."/>
            <person name="Kruys A."/>
            <person name="Hutchinson M.I."/>
            <person name="Powell A.J."/>
            <person name="Barry K."/>
            <person name="Miller A.N."/>
            <person name="Grigoriev I.V."/>
            <person name="Debuchy R."/>
            <person name="Gladieux P."/>
            <person name="Hiltunen Thoren M."/>
            <person name="Johannesson H."/>
        </authorList>
    </citation>
    <scope>NUCLEOTIDE SEQUENCE</scope>
    <source>
        <strain evidence="1">CBS 731.68</strain>
    </source>
</reference>
<name>A0AAN6TZ52_9PEZI</name>
<evidence type="ECO:0000313" key="1">
    <source>
        <dbReference type="EMBL" id="KAK4123450.1"/>
    </source>
</evidence>
<dbReference type="Proteomes" id="UP001302602">
    <property type="component" value="Unassembled WGS sequence"/>
</dbReference>
<evidence type="ECO:0000313" key="2">
    <source>
        <dbReference type="Proteomes" id="UP001302602"/>
    </source>
</evidence>
<dbReference type="AlphaFoldDB" id="A0AAN6TZ52"/>
<protein>
    <submittedName>
        <fullName evidence="1">Uncharacterized protein</fullName>
    </submittedName>
</protein>
<sequence length="341" mass="39916">MDTSSRALDDRRPILQQLMEEFISQRVKRWKARQERVTDRELAAVVADMSWAYDSLPRQGPGCLLPDHNGGYVYVPYDESREGLPADLQQRIDMLDGWVIDPKNAPNPRQMDKMLEKEVYEKCFWEFLDGGSAARIKMLAKYRLMERGIDVSPNDPRNPQFKLAVSDVNEFGHIKMNWRYLNWNCTEGEVVRCLDNYSRSLFSPETVFARLMKDLDTIHHPEDASKEAGNLSNELKSPKQFKNEPEWSYFLCGPDGATTPLEDIAWTPLRRRPNDFKMMKRMSREQSKWPIIIRPWQLRHYRLCFRVHQLQLRQLKYSEEVEKGAALKALDQTGKPYLKGG</sequence>
<dbReference type="GeneID" id="87828001"/>
<dbReference type="RefSeq" id="XP_062647221.1">
    <property type="nucleotide sequence ID" value="XM_062791232.1"/>
</dbReference>
<proteinExistence type="predicted"/>
<comment type="caution">
    <text evidence="1">The sequence shown here is derived from an EMBL/GenBank/DDBJ whole genome shotgun (WGS) entry which is preliminary data.</text>
</comment>
<gene>
    <name evidence="1" type="ORF">N657DRAFT_633738</name>
</gene>